<reference evidence="11" key="2">
    <citation type="submission" date="2023-07" db="EMBL/GenBank/DDBJ databases">
        <title>Duganella aceri sp. nov., isolated from tree sap.</title>
        <authorList>
            <person name="Kim I.S."/>
        </authorList>
    </citation>
    <scope>NUCLEOTIDE SEQUENCE [LARGE SCALE GENOMIC DNA]</scope>
    <source>
        <strain evidence="11">SAP-35</strain>
    </source>
</reference>
<dbReference type="InterPro" id="IPR006189">
    <property type="entry name" value="CHASE_dom"/>
</dbReference>
<evidence type="ECO:0000256" key="6">
    <source>
        <dbReference type="ARBA" id="ARBA00034247"/>
    </source>
</evidence>
<dbReference type="NCBIfam" id="TIGR00254">
    <property type="entry name" value="GGDEF"/>
    <property type="match status" value="1"/>
</dbReference>
<dbReference type="PANTHER" id="PTHR45138">
    <property type="entry name" value="REGULATORY COMPONENTS OF SENSORY TRANSDUCTION SYSTEM"/>
    <property type="match status" value="1"/>
</dbReference>
<keyword evidence="5 7" id="KW-0472">Membrane</keyword>
<dbReference type="SMART" id="SM01079">
    <property type="entry name" value="CHASE"/>
    <property type="match status" value="1"/>
</dbReference>
<dbReference type="Pfam" id="PF03924">
    <property type="entry name" value="CHASE"/>
    <property type="match status" value="1"/>
</dbReference>
<evidence type="ECO:0000256" key="1">
    <source>
        <dbReference type="ARBA" id="ARBA00004370"/>
    </source>
</evidence>
<protein>
    <recommendedName>
        <fullName evidence="2">diguanylate cyclase</fullName>
        <ecNumber evidence="2">2.7.7.65</ecNumber>
    </recommendedName>
</protein>
<dbReference type="PANTHER" id="PTHR45138:SF9">
    <property type="entry name" value="DIGUANYLATE CYCLASE DGCM-RELATED"/>
    <property type="match status" value="1"/>
</dbReference>
<dbReference type="InterPro" id="IPR035965">
    <property type="entry name" value="PAS-like_dom_sf"/>
</dbReference>
<evidence type="ECO:0000256" key="4">
    <source>
        <dbReference type="ARBA" id="ARBA00022989"/>
    </source>
</evidence>
<accession>A0ABX0FC13</accession>
<dbReference type="EC" id="2.7.7.65" evidence="2"/>
<sequence>MTSPAQVRLRRLRQELLSPSVLPALVLGGCLGVTAVLWQGAVDDAEQEAQVDFDSRARELVNNLDQRMQTYVQVLYGAQGLFASSQSVERDEFRSYVGGQELNLHFPGVHGVGYMRLVGAGQLDAHTAMVRREGYPDYRVLPAGARDWYAPIVYLEPFNDSNRRALGFDPASEPTRRAALEQARDSGRPAMSGKIRLVQEAGEATEQAGFLVVLPVYGQPPPLRTLAERRAAIRGWVYAPFRTGDLMAGLGGPRAAALDVEIYDGDGILPATRMYDSVPHSAAGLRSMRQQISIAGHRWTLRIGMLPGAAGGAARVGKAAQIAASGAALSLLLAWLTWLLARGRVRARAALAHARTLADELKEGQTTLLVLADGAQRSQAVLRSILDSTIDGILVDNLKGTVLNSNRRFRELWNVPEQLDWQSDGAVLMAHMCGQLQHPDCGLRLDAPPQLTLPGVQRGAALADEHEVLHLKDGRVIEQHTRGVQLGSEPARLWSFRDITERTQIEQREQTRRHVLELLATGAPLQTILESVVRGVETDNEDMLCSILLLDEQGEHLLVGAAPSLPGFFNAAVHGKSIHGGLGACGEAVLTRSRVIVEDIRNAPSWAAYRDLALQARLGSCWSDPIYGAGGNVLGTFAIYHRDARRPSMANIALIEQAARLAGIAIEQAQAAVALRAGEARFRSLYDHAPVALWEQDWSAVRAALAELELSGIDDLARYLQANPSQLRRLAALVRILDVNAAALAQVGAPAGRKDLAALSLAQNFDAAALPNFALALAALAQGRHFFACEGSFERLDGVTRLNEVTLLVMPGHTHSLDFVIVSTLDITERRRMDDELRVLATTDFLTGLPNRREFMGRLADEEGRLQREISDRAAVLLLDIDHFKRINDEHGHAAGDTVLRQLAELMRDGQRKIDMLGRIGGEEFAILLPGTELDAAAVFAERLRVRVAETPMLLADGTALRVTVSIGLAVMDGGHPDGDAALIRADQALYCAKRGGRNRVELLDVEADRPGVQVPAASD</sequence>
<dbReference type="InterPro" id="IPR043128">
    <property type="entry name" value="Rev_trsase/Diguanyl_cyclase"/>
</dbReference>
<evidence type="ECO:0000313" key="10">
    <source>
        <dbReference type="EMBL" id="NGZ82846.1"/>
    </source>
</evidence>
<dbReference type="PROSITE" id="PS50839">
    <property type="entry name" value="CHASE"/>
    <property type="match status" value="1"/>
</dbReference>
<dbReference type="Gene3D" id="3.30.450.40">
    <property type="match status" value="1"/>
</dbReference>
<proteinExistence type="predicted"/>
<dbReference type="InterPro" id="IPR029016">
    <property type="entry name" value="GAF-like_dom_sf"/>
</dbReference>
<name>A0ABX0FC13_9BURK</name>
<dbReference type="Gene3D" id="3.30.450.350">
    <property type="entry name" value="CHASE domain"/>
    <property type="match status" value="1"/>
</dbReference>
<dbReference type="Gene3D" id="3.30.70.270">
    <property type="match status" value="1"/>
</dbReference>
<dbReference type="InterPro" id="IPR042240">
    <property type="entry name" value="CHASE_sf"/>
</dbReference>
<feature type="domain" description="CHASE" evidence="8">
    <location>
        <begin position="84"/>
        <end position="302"/>
    </location>
</feature>
<keyword evidence="4 7" id="KW-1133">Transmembrane helix</keyword>
<keyword evidence="11" id="KW-1185">Reference proteome</keyword>
<keyword evidence="3 7" id="KW-0812">Transmembrane</keyword>
<organism evidence="10 11">
    <name type="scientific">Duganella aceris</name>
    <dbReference type="NCBI Taxonomy" id="2703883"/>
    <lineage>
        <taxon>Bacteria</taxon>
        <taxon>Pseudomonadati</taxon>
        <taxon>Pseudomonadota</taxon>
        <taxon>Betaproteobacteria</taxon>
        <taxon>Burkholderiales</taxon>
        <taxon>Oxalobacteraceae</taxon>
        <taxon>Telluria group</taxon>
        <taxon>Duganella</taxon>
    </lineage>
</organism>
<dbReference type="Gene3D" id="3.30.450.20">
    <property type="entry name" value="PAS domain"/>
    <property type="match status" value="1"/>
</dbReference>
<dbReference type="SMART" id="SM00065">
    <property type="entry name" value="GAF"/>
    <property type="match status" value="1"/>
</dbReference>
<evidence type="ECO:0000256" key="7">
    <source>
        <dbReference type="SAM" id="Phobius"/>
    </source>
</evidence>
<evidence type="ECO:0000259" key="8">
    <source>
        <dbReference type="PROSITE" id="PS50839"/>
    </source>
</evidence>
<dbReference type="PROSITE" id="PS50887">
    <property type="entry name" value="GGDEF"/>
    <property type="match status" value="1"/>
</dbReference>
<dbReference type="Proteomes" id="UP000666369">
    <property type="component" value="Unassembled WGS sequence"/>
</dbReference>
<evidence type="ECO:0000256" key="3">
    <source>
        <dbReference type="ARBA" id="ARBA00022692"/>
    </source>
</evidence>
<evidence type="ECO:0000256" key="2">
    <source>
        <dbReference type="ARBA" id="ARBA00012528"/>
    </source>
</evidence>
<dbReference type="InterPro" id="IPR029787">
    <property type="entry name" value="Nucleotide_cyclase"/>
</dbReference>
<dbReference type="CDD" id="cd01949">
    <property type="entry name" value="GGDEF"/>
    <property type="match status" value="1"/>
</dbReference>
<feature type="transmembrane region" description="Helical" evidence="7">
    <location>
        <begin position="21"/>
        <end position="41"/>
    </location>
</feature>
<dbReference type="SUPFAM" id="SSF55785">
    <property type="entry name" value="PYP-like sensor domain (PAS domain)"/>
    <property type="match status" value="2"/>
</dbReference>
<dbReference type="Pfam" id="PF00990">
    <property type="entry name" value="GGDEF"/>
    <property type="match status" value="1"/>
</dbReference>
<dbReference type="InterPro" id="IPR050469">
    <property type="entry name" value="Diguanylate_Cyclase"/>
</dbReference>
<dbReference type="EMBL" id="JAADJT010000001">
    <property type="protein sequence ID" value="NGZ82846.1"/>
    <property type="molecule type" value="Genomic_DNA"/>
</dbReference>
<comment type="subcellular location">
    <subcellularLocation>
        <location evidence="1">Membrane</location>
    </subcellularLocation>
</comment>
<comment type="caution">
    <text evidence="10">The sequence shown here is derived from an EMBL/GenBank/DDBJ whole genome shotgun (WGS) entry which is preliminary data.</text>
</comment>
<evidence type="ECO:0000313" key="11">
    <source>
        <dbReference type="Proteomes" id="UP000666369"/>
    </source>
</evidence>
<dbReference type="SUPFAM" id="SSF55073">
    <property type="entry name" value="Nucleotide cyclase"/>
    <property type="match status" value="1"/>
</dbReference>
<evidence type="ECO:0000259" key="9">
    <source>
        <dbReference type="PROSITE" id="PS50887"/>
    </source>
</evidence>
<dbReference type="SMART" id="SM00267">
    <property type="entry name" value="GGDEF"/>
    <property type="match status" value="1"/>
</dbReference>
<gene>
    <name evidence="10" type="ORF">GW587_01035</name>
</gene>
<dbReference type="InterPro" id="IPR003018">
    <property type="entry name" value="GAF"/>
</dbReference>
<dbReference type="Pfam" id="PF13185">
    <property type="entry name" value="GAF_2"/>
    <property type="match status" value="1"/>
</dbReference>
<dbReference type="RefSeq" id="WP_166097524.1">
    <property type="nucleotide sequence ID" value="NZ_JAADJT010000001.1"/>
</dbReference>
<dbReference type="InterPro" id="IPR000160">
    <property type="entry name" value="GGDEF_dom"/>
</dbReference>
<dbReference type="SUPFAM" id="SSF55781">
    <property type="entry name" value="GAF domain-like"/>
    <property type="match status" value="1"/>
</dbReference>
<feature type="domain" description="GGDEF" evidence="9">
    <location>
        <begin position="872"/>
        <end position="1006"/>
    </location>
</feature>
<evidence type="ECO:0000256" key="5">
    <source>
        <dbReference type="ARBA" id="ARBA00023136"/>
    </source>
</evidence>
<reference evidence="10 11" key="1">
    <citation type="submission" date="2020-01" db="EMBL/GenBank/DDBJ databases">
        <authorList>
            <person name="Lee S.D."/>
        </authorList>
    </citation>
    <scope>NUCLEOTIDE SEQUENCE [LARGE SCALE GENOMIC DNA]</scope>
    <source>
        <strain evidence="10 11">SAP-35</strain>
    </source>
</reference>
<comment type="catalytic activity">
    <reaction evidence="6">
        <text>2 GTP = 3',3'-c-di-GMP + 2 diphosphate</text>
        <dbReference type="Rhea" id="RHEA:24898"/>
        <dbReference type="ChEBI" id="CHEBI:33019"/>
        <dbReference type="ChEBI" id="CHEBI:37565"/>
        <dbReference type="ChEBI" id="CHEBI:58805"/>
        <dbReference type="EC" id="2.7.7.65"/>
    </reaction>
</comment>